<gene>
    <name evidence="1" type="ORF">BP5796_04372</name>
</gene>
<dbReference type="Pfam" id="PF13489">
    <property type="entry name" value="Methyltransf_23"/>
    <property type="match status" value="1"/>
</dbReference>
<dbReference type="InterPro" id="IPR029063">
    <property type="entry name" value="SAM-dependent_MTases_sf"/>
</dbReference>
<keyword evidence="1" id="KW-0808">Transferase</keyword>
<name>A0A3D8S9S2_9HELO</name>
<dbReference type="PANTHER" id="PTHR43591">
    <property type="entry name" value="METHYLTRANSFERASE"/>
    <property type="match status" value="1"/>
</dbReference>
<proteinExistence type="predicted"/>
<dbReference type="AlphaFoldDB" id="A0A3D8S9S2"/>
<dbReference type="CDD" id="cd02440">
    <property type="entry name" value="AdoMet_MTases"/>
    <property type="match status" value="1"/>
</dbReference>
<accession>A0A3D8S9S2</accession>
<reference evidence="1 2" key="1">
    <citation type="journal article" date="2018" name="IMA Fungus">
        <title>IMA Genome-F 9: Draft genome sequence of Annulohypoxylon stygium, Aspergillus mulundensis, Berkeleyomyces basicola (syn. Thielaviopsis basicola), Ceratocystis smalleyi, two Cercospora beticola strains, Coleophoma cylindrospora, Fusarium fracticaudum, Phialophora cf. hyalina, and Morchella septimelata.</title>
        <authorList>
            <person name="Wingfield B.D."/>
            <person name="Bills G.F."/>
            <person name="Dong Y."/>
            <person name="Huang W."/>
            <person name="Nel W.J."/>
            <person name="Swalarsk-Parry B.S."/>
            <person name="Vaghefi N."/>
            <person name="Wilken P.M."/>
            <person name="An Z."/>
            <person name="de Beer Z.W."/>
            <person name="De Vos L."/>
            <person name="Chen L."/>
            <person name="Duong T.A."/>
            <person name="Gao Y."/>
            <person name="Hammerbacher A."/>
            <person name="Kikkert J.R."/>
            <person name="Li Y."/>
            <person name="Li H."/>
            <person name="Li K."/>
            <person name="Li Q."/>
            <person name="Liu X."/>
            <person name="Ma X."/>
            <person name="Naidoo K."/>
            <person name="Pethybridge S.J."/>
            <person name="Sun J."/>
            <person name="Steenkamp E.T."/>
            <person name="van der Nest M.A."/>
            <person name="van Wyk S."/>
            <person name="Wingfield M.J."/>
            <person name="Xiong C."/>
            <person name="Yue Q."/>
            <person name="Zhang X."/>
        </authorList>
    </citation>
    <scope>NUCLEOTIDE SEQUENCE [LARGE SCALE GENOMIC DNA]</scope>
    <source>
        <strain evidence="1 2">BP5796</strain>
    </source>
</reference>
<keyword evidence="2" id="KW-1185">Reference proteome</keyword>
<comment type="caution">
    <text evidence="1">The sequence shown here is derived from an EMBL/GenBank/DDBJ whole genome shotgun (WGS) entry which is preliminary data.</text>
</comment>
<organism evidence="1 2">
    <name type="scientific">Coleophoma crateriformis</name>
    <dbReference type="NCBI Taxonomy" id="565419"/>
    <lineage>
        <taxon>Eukaryota</taxon>
        <taxon>Fungi</taxon>
        <taxon>Dikarya</taxon>
        <taxon>Ascomycota</taxon>
        <taxon>Pezizomycotina</taxon>
        <taxon>Leotiomycetes</taxon>
        <taxon>Helotiales</taxon>
        <taxon>Dermateaceae</taxon>
        <taxon>Coleophoma</taxon>
    </lineage>
</organism>
<evidence type="ECO:0000313" key="1">
    <source>
        <dbReference type="EMBL" id="RDW82881.1"/>
    </source>
</evidence>
<dbReference type="EMBL" id="PDLN01000006">
    <property type="protein sequence ID" value="RDW82881.1"/>
    <property type="molecule type" value="Genomic_DNA"/>
</dbReference>
<dbReference type="Proteomes" id="UP000256328">
    <property type="component" value="Unassembled WGS sequence"/>
</dbReference>
<dbReference type="Gene3D" id="3.40.50.150">
    <property type="entry name" value="Vaccinia Virus protein VP39"/>
    <property type="match status" value="1"/>
</dbReference>
<dbReference type="SUPFAM" id="SSF53335">
    <property type="entry name" value="S-adenosyl-L-methionine-dependent methyltransferases"/>
    <property type="match status" value="1"/>
</dbReference>
<dbReference type="OrthoDB" id="2013972at2759"/>
<dbReference type="GO" id="GO:0032259">
    <property type="term" value="P:methylation"/>
    <property type="evidence" value="ECO:0007669"/>
    <property type="project" value="UniProtKB-KW"/>
</dbReference>
<dbReference type="GO" id="GO:0008168">
    <property type="term" value="F:methyltransferase activity"/>
    <property type="evidence" value="ECO:0007669"/>
    <property type="project" value="UniProtKB-KW"/>
</dbReference>
<evidence type="ECO:0000313" key="2">
    <source>
        <dbReference type="Proteomes" id="UP000256328"/>
    </source>
</evidence>
<sequence>MSSSATPQSDSTAKVANNPLSVGAAVEDADSAIAIAPRVGTEADRDDLSEIEAGYPSDSGYDDNSIFSLSESLDSLYVKDFEQNGHRYHGSGDILLPNDESEQDRLDLQHHILKMTLDGDLTATQFPEPPQNVFDVGTGTGIWAIEMGEKFPGAKVLGVDVSPIQPQWVPPNVVFEIDDVTKPWDRNGASMDFIHIRNMVGSIKDWKALFSQALEHLQPGGQIEITDIRTHFECLDGTFEEMGGSCKEWEEIFHGIAKDMGMDFDPMLKVPAWLEEVGFDEVHLEAKVIPVGPWPKNRKLKLIGHYYLSHFLDGGMENYSMYLFTKAGWDPTSVHALLGKVRSSVKNTKMHTFTKACFVTARKAFK</sequence>
<protein>
    <submittedName>
        <fullName evidence="1">S-adenosyl-L-methionine-dependent methyltransferase-11</fullName>
    </submittedName>
</protein>
<keyword evidence="1" id="KW-0489">Methyltransferase</keyword>
<dbReference type="PANTHER" id="PTHR43591:SF10">
    <property type="entry name" value="ABC TRANSMEMBRANE TYPE-1 DOMAIN-CONTAINING PROTEIN-RELATED"/>
    <property type="match status" value="1"/>
</dbReference>